<evidence type="ECO:0000256" key="7">
    <source>
        <dbReference type="ARBA" id="ARBA00023242"/>
    </source>
</evidence>
<feature type="region of interest" description="Disordered" evidence="8">
    <location>
        <begin position="121"/>
        <end position="317"/>
    </location>
</feature>
<feature type="compositionally biased region" description="Polar residues" evidence="8">
    <location>
        <begin position="1372"/>
        <end position="1382"/>
    </location>
</feature>
<organism evidence="11 12">
    <name type="scientific">Trapa natans</name>
    <name type="common">Water chestnut</name>
    <dbReference type="NCBI Taxonomy" id="22666"/>
    <lineage>
        <taxon>Eukaryota</taxon>
        <taxon>Viridiplantae</taxon>
        <taxon>Streptophyta</taxon>
        <taxon>Embryophyta</taxon>
        <taxon>Tracheophyta</taxon>
        <taxon>Spermatophyta</taxon>
        <taxon>Magnoliopsida</taxon>
        <taxon>eudicotyledons</taxon>
        <taxon>Gunneridae</taxon>
        <taxon>Pentapetalae</taxon>
        <taxon>rosids</taxon>
        <taxon>malvids</taxon>
        <taxon>Myrtales</taxon>
        <taxon>Lythraceae</taxon>
        <taxon>Trapa</taxon>
    </lineage>
</organism>
<dbReference type="PROSITE" id="PS51391">
    <property type="entry name" value="CID"/>
    <property type="match status" value="1"/>
</dbReference>
<dbReference type="SMART" id="SM00582">
    <property type="entry name" value="RPR"/>
    <property type="match status" value="1"/>
</dbReference>
<dbReference type="Gene3D" id="2.30.30.140">
    <property type="match status" value="1"/>
</dbReference>
<feature type="compositionally biased region" description="Basic and acidic residues" evidence="8">
    <location>
        <begin position="500"/>
        <end position="513"/>
    </location>
</feature>
<dbReference type="Pfam" id="PF04818">
    <property type="entry name" value="CID"/>
    <property type="match status" value="1"/>
</dbReference>
<sequence>MAGGRRRGGNKAAAKLSLGDLVLAKVKGFPHWPAKVSRPEDWEKTPDPKKIFVYFFGTEEIAFVAPTNIQIFTSEAKSKLIAKCESKSKLVRGFQQAVKEICAAFDDLQSNQSISLRDDMDELQKSVDSSEDNRIEDEEETGINSRGNTRQKANEDSNDTGSKLDHCSLGQTEDDNQDTKPSTSYTNRSPSITISSKRNKKSNFVQSKKVSVSDGSSTFNKKTSKLSGVGHKEISKSRKSKSDVNATKREDTGDGLKYFKHGKKSGRQIEGSVPRDGLQLDSDTPCKKEQISQNVADLDESGGLEDMETSKEHSGELSLGPKVAVVLAIGKPSLGSADIQFRRKKSTCPEINVDTVPTLQKGTKRKYDASSNVSVDTSVKQLDTEKFIARGRGYSNSRMKISVAGSDNSGKKASRLEKHPHRPSEDFSNSATGLDNKGENASCGPKNDASSRIGMISTRLPKKRRAIVIDEDEEDEQLKTPVHEGLPKNLKVPINVAHNKKIDTPDRESDVQKIRSLGSSDCKDGWLMKSSSIKQEDALSPAQVQALQGITRRETGPNAVSSSKRSESKKSSSIKQEDALSPAQVQALQGITRRETGPNAVSSSKRSESDNSSPNRIKENLLSPKGSPGLLHIGRSIPEKNKSAKSQPKLSNSVKPKKVLSESQKDSNSLSDDLKPSQNRTTSQRSKPESSIERLKGTSRTISQVDVENASDINHSQSERMDIAFEDNYTSLGSSSMLESTLSMKHLIAAAQAKRRQTQTQNISVGTLNFPPILNTSVQEMSPSSSGLPFPPVTTSLDHAELHMLNHSGSQNEHNTEDLTDRRTSPGSRHAGEMLPGGTDAAVARDAFEGMIETLSRTKDSIGRATRHAIDCAKLGIAKEVVELLIRKLEDETSLHRKVNLFFLVDSITQCSHSQKGIAGASYIPIVQSALPRLLGAAAPAGAGARENRRQCLKVLRLWLERKILPESVLRRHMADVGLSNDDGTSGSSIRRPSRAERAVDDPIREMEGMFVDEYGSNATFQLPGFLPSHIFEDDEEEEDQDLHISPSKGDCIATSPEGSSPVSVEARADDATPSDQHHCIVQDVDRELNMMDVPEHPKDERPSVMHNVELKAEPQETDEIHELASADSAEVPSLPEGSPPLPLDSPPPPPPLPPSPPPLPPPLPQSPSPPPPPPPVSSELPYPLAPPPGPPPFISPRLLPPPPPLSSQSIVQPQSSYQPLPQMVNKVQTPTQNPHGVHANSLVKNELSMQPTSRFVPAGVNSQEPSGFNPSRHSDFGYNGQYSQHQQYQQSNMPYSQRPPHITTPPNLSSQYSYMKPPIPQHPPQRPYAHPYPYPHPPPEGRRQFGSDESWRPSSSEFNADKQSGPWINGARSSSTPTGPYSQEGYFRVHVERPPSQNMSFRPPSMKNPSHPASVPGHAETHMMPSRPDVSSLNCWRPV</sequence>
<feature type="compositionally biased region" description="Basic and acidic residues" evidence="8">
    <location>
        <begin position="564"/>
        <end position="578"/>
    </location>
</feature>
<dbReference type="GO" id="GO:0005634">
    <property type="term" value="C:nucleus"/>
    <property type="evidence" value="ECO:0007669"/>
    <property type="project" value="UniProtKB-SubCell"/>
</dbReference>
<feature type="compositionally biased region" description="Polar residues" evidence="8">
    <location>
        <begin position="698"/>
        <end position="715"/>
    </location>
</feature>
<evidence type="ECO:0000256" key="4">
    <source>
        <dbReference type="ARBA" id="ARBA00023015"/>
    </source>
</evidence>
<dbReference type="Gene3D" id="1.25.40.90">
    <property type="match status" value="1"/>
</dbReference>
<feature type="compositionally biased region" description="Basic and acidic residues" evidence="8">
    <location>
        <begin position="1067"/>
        <end position="1078"/>
    </location>
</feature>
<feature type="compositionally biased region" description="Basic and acidic residues" evidence="8">
    <location>
        <begin position="230"/>
        <end position="254"/>
    </location>
</feature>
<keyword evidence="5" id="KW-0287">Flowering</keyword>
<feature type="region of interest" description="Disordered" evidence="8">
    <location>
        <begin position="807"/>
        <end position="837"/>
    </location>
</feature>
<accession>A0AAN7LUC3</accession>
<keyword evidence="4" id="KW-0805">Transcription regulation</keyword>
<evidence type="ECO:0000256" key="3">
    <source>
        <dbReference type="ARBA" id="ARBA00022664"/>
    </source>
</evidence>
<evidence type="ECO:0000256" key="1">
    <source>
        <dbReference type="ARBA" id="ARBA00004123"/>
    </source>
</evidence>
<evidence type="ECO:0000256" key="5">
    <source>
        <dbReference type="ARBA" id="ARBA00023089"/>
    </source>
</evidence>
<feature type="compositionally biased region" description="Low complexity" evidence="8">
    <location>
        <begin position="1207"/>
        <end position="1220"/>
    </location>
</feature>
<feature type="compositionally biased region" description="Basic and acidic residues" evidence="8">
    <location>
        <begin position="814"/>
        <end position="824"/>
    </location>
</feature>
<feature type="compositionally biased region" description="Polar residues" evidence="8">
    <location>
        <begin position="1353"/>
        <end position="1363"/>
    </location>
</feature>
<evidence type="ECO:0008006" key="13">
    <source>
        <dbReference type="Google" id="ProtNLM"/>
    </source>
</evidence>
<feature type="region of interest" description="Disordered" evidence="8">
    <location>
        <begin position="1035"/>
        <end position="1078"/>
    </location>
</feature>
<keyword evidence="3" id="KW-0507">mRNA processing</keyword>
<evidence type="ECO:0000313" key="12">
    <source>
        <dbReference type="Proteomes" id="UP001346149"/>
    </source>
</evidence>
<feature type="region of interest" description="Disordered" evidence="8">
    <location>
        <begin position="1128"/>
        <end position="1440"/>
    </location>
</feature>
<feature type="compositionally biased region" description="Basic and acidic residues" evidence="8">
    <location>
        <begin position="1340"/>
        <end position="1352"/>
    </location>
</feature>
<feature type="compositionally biased region" description="Pro residues" evidence="8">
    <location>
        <begin position="1184"/>
        <end position="1206"/>
    </location>
</feature>
<feature type="compositionally biased region" description="Polar residues" evidence="8">
    <location>
        <begin position="644"/>
        <end position="654"/>
    </location>
</feature>
<feature type="compositionally biased region" description="Polar residues" evidence="8">
    <location>
        <begin position="1261"/>
        <end position="1272"/>
    </location>
</feature>
<evidence type="ECO:0000259" key="10">
    <source>
        <dbReference type="PROSITE" id="PS51391"/>
    </source>
</evidence>
<feature type="compositionally biased region" description="Acidic residues" evidence="8">
    <location>
        <begin position="297"/>
        <end position="307"/>
    </location>
</feature>
<comment type="subcellular location">
    <subcellularLocation>
        <location evidence="1">Nucleus</location>
    </subcellularLocation>
</comment>
<keyword evidence="7" id="KW-0539">Nucleus</keyword>
<feature type="compositionally biased region" description="Polar residues" evidence="8">
    <location>
        <begin position="1305"/>
        <end position="1314"/>
    </location>
</feature>
<comment type="caution">
    <text evidence="11">The sequence shown here is derived from an EMBL/GenBank/DDBJ whole genome shotgun (WGS) entry which is preliminary data.</text>
</comment>
<dbReference type="SUPFAM" id="SSF63748">
    <property type="entry name" value="Tudor/PWWP/MBT"/>
    <property type="match status" value="1"/>
</dbReference>
<feature type="compositionally biased region" description="Polar residues" evidence="8">
    <location>
        <begin position="1430"/>
        <end position="1440"/>
    </location>
</feature>
<dbReference type="InterPro" id="IPR000313">
    <property type="entry name" value="PWWP_dom"/>
</dbReference>
<dbReference type="InterPro" id="IPR006569">
    <property type="entry name" value="CID_dom"/>
</dbReference>
<feature type="compositionally biased region" description="Basic and acidic residues" evidence="8">
    <location>
        <begin position="477"/>
        <end position="486"/>
    </location>
</feature>
<feature type="domain" description="PWWP" evidence="9">
    <location>
        <begin position="18"/>
        <end position="75"/>
    </location>
</feature>
<evidence type="ECO:0000259" key="9">
    <source>
        <dbReference type="PROSITE" id="PS50812"/>
    </source>
</evidence>
<feature type="domain" description="CID" evidence="10">
    <location>
        <begin position="840"/>
        <end position="981"/>
    </location>
</feature>
<dbReference type="Pfam" id="PF00855">
    <property type="entry name" value="PWWP"/>
    <property type="match status" value="1"/>
</dbReference>
<proteinExistence type="predicted"/>
<evidence type="ECO:0000256" key="2">
    <source>
        <dbReference type="ARBA" id="ARBA00022473"/>
    </source>
</evidence>
<feature type="compositionally biased region" description="Basic and acidic residues" evidence="8">
    <location>
        <begin position="414"/>
        <end position="425"/>
    </location>
</feature>
<feature type="compositionally biased region" description="Polar residues" evidence="8">
    <location>
        <begin position="666"/>
        <end position="685"/>
    </location>
</feature>
<feature type="compositionally biased region" description="Polar residues" evidence="8">
    <location>
        <begin position="179"/>
        <end position="221"/>
    </location>
</feature>
<dbReference type="GO" id="GO:0009908">
    <property type="term" value="P:flower development"/>
    <property type="evidence" value="ECO:0007669"/>
    <property type="project" value="UniProtKB-KW"/>
</dbReference>
<dbReference type="PROSITE" id="PS50812">
    <property type="entry name" value="PWWP"/>
    <property type="match status" value="1"/>
</dbReference>
<keyword evidence="12" id="KW-1185">Reference proteome</keyword>
<reference evidence="11 12" key="1">
    <citation type="journal article" date="2023" name="Hortic Res">
        <title>Pangenome of water caltrop reveals structural variations and asymmetric subgenome divergence after allopolyploidization.</title>
        <authorList>
            <person name="Zhang X."/>
            <person name="Chen Y."/>
            <person name="Wang L."/>
            <person name="Yuan Y."/>
            <person name="Fang M."/>
            <person name="Shi L."/>
            <person name="Lu R."/>
            <person name="Comes H.P."/>
            <person name="Ma Y."/>
            <person name="Chen Y."/>
            <person name="Huang G."/>
            <person name="Zhou Y."/>
            <person name="Zheng Z."/>
            <person name="Qiu Y."/>
        </authorList>
    </citation>
    <scope>NUCLEOTIDE SEQUENCE [LARGE SCALE GENOMIC DNA]</scope>
    <source>
        <strain evidence="11">F231</strain>
    </source>
</reference>
<feature type="compositionally biased region" description="Polar residues" evidence="8">
    <location>
        <begin position="1226"/>
        <end position="1235"/>
    </location>
</feature>
<dbReference type="FunFam" id="1.25.40.90:FF:000037">
    <property type="entry name" value="Enhancer of ag-4 2"/>
    <property type="match status" value="1"/>
</dbReference>
<keyword evidence="2" id="KW-0217">Developmental protein</keyword>
<evidence type="ECO:0000256" key="8">
    <source>
        <dbReference type="SAM" id="MobiDB-lite"/>
    </source>
</evidence>
<feature type="compositionally biased region" description="Basic and acidic residues" evidence="8">
    <location>
        <begin position="686"/>
        <end position="696"/>
    </location>
</feature>
<dbReference type="EMBL" id="JAXQNO010000008">
    <property type="protein sequence ID" value="KAK4792911.1"/>
    <property type="molecule type" value="Genomic_DNA"/>
</dbReference>
<evidence type="ECO:0000256" key="6">
    <source>
        <dbReference type="ARBA" id="ARBA00023163"/>
    </source>
</evidence>
<dbReference type="GO" id="GO:0006397">
    <property type="term" value="P:mRNA processing"/>
    <property type="evidence" value="ECO:0007669"/>
    <property type="project" value="UniProtKB-KW"/>
</dbReference>
<protein>
    <recommendedName>
        <fullName evidence="13">ENHANCER OF AG-4 protein 2</fullName>
    </recommendedName>
</protein>
<dbReference type="PANTHER" id="PTHR12550">
    <property type="entry name" value="HEPATOMA-DERIVED GROWTH FACTOR-RELATED"/>
    <property type="match status" value="1"/>
</dbReference>
<dbReference type="Proteomes" id="UP001346149">
    <property type="component" value="Unassembled WGS sequence"/>
</dbReference>
<gene>
    <name evidence="11" type="ORF">SAY86_023346</name>
</gene>
<dbReference type="InterPro" id="IPR008942">
    <property type="entry name" value="ENTH_VHS"/>
</dbReference>
<feature type="region of interest" description="Disordered" evidence="8">
    <location>
        <begin position="470"/>
        <end position="715"/>
    </location>
</feature>
<name>A0AAN7LUC3_TRANT</name>
<dbReference type="PANTHER" id="PTHR12550:SF70">
    <property type="entry name" value="JIL-1 ANCHORING AND STABILIZING PROTEIN, ISOFORM A"/>
    <property type="match status" value="1"/>
</dbReference>
<feature type="compositionally biased region" description="Pro residues" evidence="8">
    <location>
        <begin position="1318"/>
        <end position="1339"/>
    </location>
</feature>
<feature type="compositionally biased region" description="Low complexity" evidence="8">
    <location>
        <begin position="1282"/>
        <end position="1292"/>
    </location>
</feature>
<feature type="region of interest" description="Disordered" evidence="8">
    <location>
        <begin position="398"/>
        <end position="457"/>
    </location>
</feature>
<feature type="compositionally biased region" description="Pro residues" evidence="8">
    <location>
        <begin position="1138"/>
        <end position="1177"/>
    </location>
</feature>
<evidence type="ECO:0000313" key="11">
    <source>
        <dbReference type="EMBL" id="KAK4792911.1"/>
    </source>
</evidence>
<keyword evidence="6" id="KW-0804">Transcription</keyword>
<dbReference type="SMART" id="SM00293">
    <property type="entry name" value="PWWP"/>
    <property type="match status" value="1"/>
</dbReference>
<feature type="compositionally biased region" description="Polar residues" evidence="8">
    <location>
        <begin position="142"/>
        <end position="151"/>
    </location>
</feature>